<dbReference type="Pfam" id="PF01266">
    <property type="entry name" value="DAO"/>
    <property type="match status" value="1"/>
</dbReference>
<dbReference type="PANTHER" id="PTHR13847">
    <property type="entry name" value="SARCOSINE DEHYDROGENASE-RELATED"/>
    <property type="match status" value="1"/>
</dbReference>
<proteinExistence type="predicted"/>
<evidence type="ECO:0000313" key="2">
    <source>
        <dbReference type="EMBL" id="BBZ12635.1"/>
    </source>
</evidence>
<organism evidence="3 4">
    <name type="scientific">Mycobacterium branderi</name>
    <dbReference type="NCBI Taxonomy" id="43348"/>
    <lineage>
        <taxon>Bacteria</taxon>
        <taxon>Bacillati</taxon>
        <taxon>Actinomycetota</taxon>
        <taxon>Actinomycetes</taxon>
        <taxon>Mycobacteriales</taxon>
        <taxon>Mycobacteriaceae</taxon>
        <taxon>Mycobacterium</taxon>
    </lineage>
</organism>
<dbReference type="InterPro" id="IPR036188">
    <property type="entry name" value="FAD/NAD-bd_sf"/>
</dbReference>
<dbReference type="Gene3D" id="3.30.9.10">
    <property type="entry name" value="D-Amino Acid Oxidase, subunit A, domain 2"/>
    <property type="match status" value="1"/>
</dbReference>
<protein>
    <submittedName>
        <fullName evidence="3">Oxidoreductase</fullName>
    </submittedName>
</protein>
<dbReference type="OrthoDB" id="9805852at2"/>
<accession>A0A7I7W792</accession>
<dbReference type="InterPro" id="IPR006076">
    <property type="entry name" value="FAD-dep_OxRdtase"/>
</dbReference>
<dbReference type="GO" id="GO:0005737">
    <property type="term" value="C:cytoplasm"/>
    <property type="evidence" value="ECO:0007669"/>
    <property type="project" value="TreeGrafter"/>
</dbReference>
<dbReference type="SUPFAM" id="SSF51905">
    <property type="entry name" value="FAD/NAD(P)-binding domain"/>
    <property type="match status" value="1"/>
</dbReference>
<sequence>MASKALTYSALTSTGWVDEPTDFAPALDGEIRCDVAVIGGGYTGMAAALRLAERGADVAVLESGFCGCGASSRNAGQMTNGLAGDPGLLHLLYRRRLPGLVRYAESAAHFTERLIKGLGTDCDYEPTGNVLAAVSTGQLRRLRKGAQIVRDAGGEAEFVDGSDFGLPEAFPGGIFECGGGLLNPGKFALGLRAALLGSGARVFEHTAVQAVNSESSGIIVSTPDGRVRADRVLLATNAYSRDLAVTPKRMVTPLWTSLAETEPIAPDRLAELGWHSRAGIATASTILENYRLTRRGTIVFGTRQLRTAPRTPLGPRTPPPAVVSDMIRGFRERFPSLRDVGVQQAWGGWIAMTTSFLPVAGEATKNVFYAIGCNGHGLAQTPYLGTLLADRIAGDPLHDNLCAVWRPRPRFFPAPVFGAPALRALWVSDRIADQFNRRKD</sequence>
<dbReference type="EMBL" id="MVHM01000014">
    <property type="protein sequence ID" value="ORA34695.1"/>
    <property type="molecule type" value="Genomic_DNA"/>
</dbReference>
<dbReference type="Proteomes" id="UP000467379">
    <property type="component" value="Chromosome"/>
</dbReference>
<evidence type="ECO:0000313" key="3">
    <source>
        <dbReference type="EMBL" id="ORA34695.1"/>
    </source>
</evidence>
<reference evidence="2 5" key="2">
    <citation type="journal article" date="2019" name="Emerg. Microbes Infect.">
        <title>Comprehensive subspecies identification of 175 nontuberculous mycobacteria species based on 7547 genomic profiles.</title>
        <authorList>
            <person name="Matsumoto Y."/>
            <person name="Kinjo T."/>
            <person name="Motooka D."/>
            <person name="Nabeya D."/>
            <person name="Jung N."/>
            <person name="Uechi K."/>
            <person name="Horii T."/>
            <person name="Iida T."/>
            <person name="Fujita J."/>
            <person name="Nakamura S."/>
        </authorList>
    </citation>
    <scope>NUCLEOTIDE SEQUENCE [LARGE SCALE GENOMIC DNA]</scope>
    <source>
        <strain evidence="2 5">JCM 12687</strain>
    </source>
</reference>
<evidence type="ECO:0000313" key="5">
    <source>
        <dbReference type="Proteomes" id="UP000467379"/>
    </source>
</evidence>
<dbReference type="AlphaFoldDB" id="A0A7I7W792"/>
<evidence type="ECO:0000313" key="4">
    <source>
        <dbReference type="Proteomes" id="UP000192441"/>
    </source>
</evidence>
<keyword evidence="5" id="KW-1185">Reference proteome</keyword>
<dbReference type="PRINTS" id="PR00411">
    <property type="entry name" value="PNDRDTASEI"/>
</dbReference>
<reference evidence="2" key="3">
    <citation type="submission" date="2020-02" db="EMBL/GenBank/DDBJ databases">
        <authorList>
            <person name="Matsumoto Y."/>
            <person name="Kinjo T."/>
            <person name="Motooka D."/>
            <person name="Nabeya D."/>
            <person name="Jung N."/>
            <person name="Uechi K."/>
            <person name="Horii T."/>
            <person name="Iida T."/>
            <person name="Fujita J."/>
            <person name="Nakamura S."/>
        </authorList>
    </citation>
    <scope>NUCLEOTIDE SEQUENCE</scope>
    <source>
        <strain evidence="2">JCM 12687</strain>
    </source>
</reference>
<evidence type="ECO:0000259" key="1">
    <source>
        <dbReference type="Pfam" id="PF01266"/>
    </source>
</evidence>
<dbReference type="EMBL" id="AP022606">
    <property type="protein sequence ID" value="BBZ12635.1"/>
    <property type="molecule type" value="Genomic_DNA"/>
</dbReference>
<dbReference type="RefSeq" id="WP_083132969.1">
    <property type="nucleotide sequence ID" value="NZ_AP022606.1"/>
</dbReference>
<name>A0A7I7W792_9MYCO</name>
<dbReference type="Proteomes" id="UP000192441">
    <property type="component" value="Unassembled WGS sequence"/>
</dbReference>
<feature type="domain" description="FAD dependent oxidoreductase" evidence="1">
    <location>
        <begin position="34"/>
        <end position="391"/>
    </location>
</feature>
<dbReference type="PANTHER" id="PTHR13847:SF281">
    <property type="entry name" value="FAD DEPENDENT OXIDOREDUCTASE DOMAIN-CONTAINING PROTEIN"/>
    <property type="match status" value="1"/>
</dbReference>
<reference evidence="3 4" key="1">
    <citation type="submission" date="2016-12" db="EMBL/GenBank/DDBJ databases">
        <title>The new phylogeny of genus Mycobacterium.</title>
        <authorList>
            <person name="Tortoli E."/>
            <person name="Trovato A."/>
            <person name="Cirillo D.M."/>
        </authorList>
    </citation>
    <scope>NUCLEOTIDE SEQUENCE [LARGE SCALE GENOMIC DNA]</scope>
    <source>
        <strain evidence="3 4">DSM 44624</strain>
    </source>
</reference>
<dbReference type="Gene3D" id="3.50.50.60">
    <property type="entry name" value="FAD/NAD(P)-binding domain"/>
    <property type="match status" value="1"/>
</dbReference>
<gene>
    <name evidence="3" type="ORF">BST20_19090</name>
    <name evidence="2" type="ORF">MBRA_28300</name>
</gene>